<proteinExistence type="predicted"/>
<reference evidence="1 2" key="1">
    <citation type="journal article" date="2012" name="J. Bacteriol.">
        <title>Genome sequence of "Candidatus Nitrosopumilus salaria" BD31, an ammonia-oxidizing archaeon from the San Francisco Bay estuary.</title>
        <authorList>
            <person name="Mosier A.C."/>
            <person name="Allen E.E."/>
            <person name="Kim M."/>
            <person name="Ferriera S."/>
            <person name="Francis C.A."/>
        </authorList>
    </citation>
    <scope>NUCLEOTIDE SEQUENCE [LARGE SCALE GENOMIC DNA]</scope>
    <source>
        <strain evidence="1 2">BD31</strain>
    </source>
</reference>
<organism evidence="1 2">
    <name type="scientific">Candidatus Nitrosopumilus salarius BD31</name>
    <dbReference type="NCBI Taxonomy" id="859350"/>
    <lineage>
        <taxon>Archaea</taxon>
        <taxon>Nitrososphaerota</taxon>
        <taxon>Nitrososphaeria</taxon>
        <taxon>Nitrosopumilales</taxon>
        <taxon>Nitrosopumilaceae</taxon>
        <taxon>Nitrosopumilus</taxon>
    </lineage>
</organism>
<accession>I3CZY5</accession>
<evidence type="ECO:0000313" key="2">
    <source>
        <dbReference type="Proteomes" id="UP000003423"/>
    </source>
</evidence>
<keyword evidence="2" id="KW-1185">Reference proteome</keyword>
<dbReference type="Pfam" id="PF08870">
    <property type="entry name" value="DndE"/>
    <property type="match status" value="1"/>
</dbReference>
<name>I3CZY5_9ARCH</name>
<dbReference type="Gene3D" id="1.10.1220.160">
    <property type="entry name" value="DNA sulphur modification protein DndE"/>
    <property type="match status" value="1"/>
</dbReference>
<sequence length="94" mass="10786">MARFAICLSIKEKSIPHSEEYDKDGSVLEPAILFGEYEQLYLGLMRNRLKHDGLAETELNEMTRCHLNRGVIALSARIDDLGDFYDLVVEERNV</sequence>
<dbReference type="InterPro" id="IPR014969">
    <property type="entry name" value="DNA_S_DndE"/>
</dbReference>
<dbReference type="InterPro" id="IPR038472">
    <property type="entry name" value="DndE_sf"/>
</dbReference>
<dbReference type="AlphaFoldDB" id="I3CZY5"/>
<gene>
    <name evidence="1" type="ORF">BD31_I0795</name>
</gene>
<protein>
    <submittedName>
        <fullName evidence="1">DNA sulfur modification protein DndE</fullName>
    </submittedName>
</protein>
<dbReference type="EMBL" id="AEXL02000161">
    <property type="protein sequence ID" value="EIJ65028.1"/>
    <property type="molecule type" value="Genomic_DNA"/>
</dbReference>
<dbReference type="Proteomes" id="UP000003423">
    <property type="component" value="Unassembled WGS sequence"/>
</dbReference>
<dbReference type="PATRIC" id="fig|859350.6.peg.1931"/>
<evidence type="ECO:0000313" key="1">
    <source>
        <dbReference type="EMBL" id="EIJ65028.1"/>
    </source>
</evidence>
<comment type="caution">
    <text evidence="1">The sequence shown here is derived from an EMBL/GenBank/DDBJ whole genome shotgun (WGS) entry which is preliminary data.</text>
</comment>